<accession>A0A0F8XPG2</accession>
<dbReference type="EMBL" id="LAZR01057996">
    <property type="protein sequence ID" value="KKK70848.1"/>
    <property type="molecule type" value="Genomic_DNA"/>
</dbReference>
<name>A0A0F8XPG2_9ZZZZ</name>
<evidence type="ECO:0008006" key="3">
    <source>
        <dbReference type="Google" id="ProtNLM"/>
    </source>
</evidence>
<evidence type="ECO:0000313" key="2">
    <source>
        <dbReference type="EMBL" id="KKK70848.1"/>
    </source>
</evidence>
<protein>
    <recommendedName>
        <fullName evidence="3">Type 4 fimbrial biogenesis protein PilX N-terminal domain-containing protein</fullName>
    </recommendedName>
</protein>
<proteinExistence type="predicted"/>
<evidence type="ECO:0000256" key="1">
    <source>
        <dbReference type="SAM" id="Phobius"/>
    </source>
</evidence>
<keyword evidence="1" id="KW-0812">Transmembrane</keyword>
<keyword evidence="1" id="KW-0472">Membrane</keyword>
<keyword evidence="1" id="KW-1133">Transmembrane helix</keyword>
<reference evidence="2" key="1">
    <citation type="journal article" date="2015" name="Nature">
        <title>Complex archaea that bridge the gap between prokaryotes and eukaryotes.</title>
        <authorList>
            <person name="Spang A."/>
            <person name="Saw J.H."/>
            <person name="Jorgensen S.L."/>
            <person name="Zaremba-Niedzwiedzka K."/>
            <person name="Martijn J."/>
            <person name="Lind A.E."/>
            <person name="van Eijk R."/>
            <person name="Schleper C."/>
            <person name="Guy L."/>
            <person name="Ettema T.J."/>
        </authorList>
    </citation>
    <scope>NUCLEOTIDE SEQUENCE</scope>
</reference>
<gene>
    <name evidence="2" type="ORF">LCGC14_2919850</name>
</gene>
<feature type="transmembrane region" description="Helical" evidence="1">
    <location>
        <begin position="9"/>
        <end position="33"/>
    </location>
</feature>
<sequence>MPQKKESGIALITALFILIVIMMMGMVFTMMMASETNTSVREKQSTAVLYLADAGLQYAQYSLGNTADWGDITLTTYSWRDLGEGVFSYIYTGLNATSDSIYVSSWGIIYDSALAYSIQRQVAAQFGK</sequence>
<comment type="caution">
    <text evidence="2">The sequence shown here is derived from an EMBL/GenBank/DDBJ whole genome shotgun (WGS) entry which is preliminary data.</text>
</comment>
<dbReference type="AlphaFoldDB" id="A0A0F8XPG2"/>
<organism evidence="2">
    <name type="scientific">marine sediment metagenome</name>
    <dbReference type="NCBI Taxonomy" id="412755"/>
    <lineage>
        <taxon>unclassified sequences</taxon>
        <taxon>metagenomes</taxon>
        <taxon>ecological metagenomes</taxon>
    </lineage>
</organism>